<dbReference type="Proteomes" id="UP000474640">
    <property type="component" value="Unassembled WGS sequence"/>
</dbReference>
<feature type="repeat" description="ANK" evidence="3">
    <location>
        <begin position="836"/>
        <end position="860"/>
    </location>
</feature>
<gene>
    <name evidence="5" type="ORF">TWF970_011179</name>
</gene>
<dbReference type="InterPro" id="IPR036770">
    <property type="entry name" value="Ankyrin_rpt-contain_sf"/>
</dbReference>
<protein>
    <recommendedName>
        <fullName evidence="4">NACHT domain-containing protein</fullName>
    </recommendedName>
</protein>
<dbReference type="EMBL" id="JAABOJ010000008">
    <property type="protein sequence ID" value="KAF3284903.1"/>
    <property type="molecule type" value="Genomic_DNA"/>
</dbReference>
<dbReference type="InterPro" id="IPR056884">
    <property type="entry name" value="NPHP3-like_N"/>
</dbReference>
<dbReference type="Pfam" id="PF12796">
    <property type="entry name" value="Ank_2"/>
    <property type="match status" value="3"/>
</dbReference>
<feature type="repeat" description="ANK" evidence="3">
    <location>
        <begin position="802"/>
        <end position="826"/>
    </location>
</feature>
<dbReference type="PANTHER" id="PTHR24161:SF121">
    <property type="entry name" value="M-PHASE PHOSPHOPROTEIN 8"/>
    <property type="match status" value="1"/>
</dbReference>
<sequence>MDYTEENVFNNTECHIGLQGTIINYGHINTTNDHYLSGRLDARKREILRELYKTSYQDHKERNIDRIPGTCEWFTTHKRFREWQENKSSKMLWVSADPGCGKSVLAKYLIDSVLTTTEDRTICYFFFKEDFEEQKSIMNALCCILHQLFKQKSALLSETIFKKFEVSGEGFTNSFTELWGTLLSVAKDKNAGEIVCILDAIDECENYGRSQLIKALRKLYGTSSDLNLKFLLTSRPYREIRRDFLGSPESIIHLAGESEVEMDMISREIDIFIKARVQDIGARRQLKIKDQKLLLQKLMEIPNRTYLWVYLTLDLIESDIYIDKIGILNAITQVSKTIDEAYERILFKSRDVEKAKELLQIVIAVARPLSLKEMSLVLALGDNHMRQSYSDLNLESEEQFREYIRELCGFLITIKDSRIYLLHQTAKEFFVQNNISNSTKGDLKWKYSLQLQDSHRVLAKICTQYLLFEEFEDPPLEDSMLPEYIGNYVFLDYSSKNWTTHLHESQLQVELDETEIQYILNLCDANSKRCLTWFRIYWTSTNTDFPKNFTNIMIASYFGLTAGVIRLLEMDISNSIDLDSKDDVYRRSAVSWAAGNGFDDIVELLVGGIGGRWNSRAISIPFRKGAQVDSIDKDRRTPLVHAVWGGHVAVVNLLLKAGARIDLEDNVGGTPRVYAICSGRHDIARLVSKEDTGTDVGDGEIASLLWSAASKGQEAVLKLMLKTGIVDPDLKDRRKQTPLSIAAKNGHETVIRLLLETGNVDPDSKDLNERTPLSYAAKNGHEATVLLLLETGKVDSDYKDRSGRTPLSYAVENGHKAIVLLLLEIGKVDPDSKNSNELTPLSEAAKNGREAIVKLLLKTGKVDPDSKSRQKKTPLSQAAENGHEAVVIVLLATGKVDLNSKDWNGWTPLSHAVERGNLTIVQALLDGGAKTDNKYSV</sequence>
<feature type="repeat" description="ANK" evidence="3">
    <location>
        <begin position="904"/>
        <end position="936"/>
    </location>
</feature>
<evidence type="ECO:0000259" key="4">
    <source>
        <dbReference type="PROSITE" id="PS50837"/>
    </source>
</evidence>
<reference evidence="5 6" key="1">
    <citation type="submission" date="2020-01" db="EMBL/GenBank/DDBJ databases">
        <authorList>
            <person name="Palmer J.M."/>
        </authorList>
    </citation>
    <scope>NUCLEOTIDE SEQUENCE [LARGE SCALE GENOMIC DNA]</scope>
    <source>
        <strain evidence="5 6">TWF970</strain>
    </source>
</reference>
<dbReference type="PANTHER" id="PTHR24161">
    <property type="entry name" value="ANK_REP_REGION DOMAIN-CONTAINING PROTEIN-RELATED"/>
    <property type="match status" value="1"/>
</dbReference>
<dbReference type="InterPro" id="IPR054471">
    <property type="entry name" value="GPIID_WHD"/>
</dbReference>
<proteinExistence type="predicted"/>
<feature type="repeat" description="ANK" evidence="3">
    <location>
        <begin position="634"/>
        <end position="666"/>
    </location>
</feature>
<dbReference type="Pfam" id="PF00023">
    <property type="entry name" value="Ank"/>
    <property type="match status" value="1"/>
</dbReference>
<evidence type="ECO:0000256" key="3">
    <source>
        <dbReference type="PROSITE-ProRule" id="PRU00023"/>
    </source>
</evidence>
<dbReference type="SMART" id="SM00248">
    <property type="entry name" value="ANK"/>
    <property type="match status" value="11"/>
</dbReference>
<dbReference type="InterPro" id="IPR002110">
    <property type="entry name" value="Ankyrin_rpt"/>
</dbReference>
<feature type="domain" description="NACHT" evidence="4">
    <location>
        <begin position="90"/>
        <end position="236"/>
    </location>
</feature>
<evidence type="ECO:0000313" key="5">
    <source>
        <dbReference type="EMBL" id="KAF3284903.1"/>
    </source>
</evidence>
<evidence type="ECO:0000256" key="1">
    <source>
        <dbReference type="ARBA" id="ARBA00022737"/>
    </source>
</evidence>
<dbReference type="PROSITE" id="PS50088">
    <property type="entry name" value="ANK_REPEAT"/>
    <property type="match status" value="6"/>
</dbReference>
<dbReference type="Gene3D" id="3.40.50.300">
    <property type="entry name" value="P-loop containing nucleotide triphosphate hydrolases"/>
    <property type="match status" value="1"/>
</dbReference>
<accession>A0A7C8VJ69</accession>
<dbReference type="Gene3D" id="1.25.40.20">
    <property type="entry name" value="Ankyrin repeat-containing domain"/>
    <property type="match status" value="3"/>
</dbReference>
<organism evidence="5 6">
    <name type="scientific">Orbilia oligospora</name>
    <name type="common">Nematode-trapping fungus</name>
    <name type="synonym">Arthrobotrys oligospora</name>
    <dbReference type="NCBI Taxonomy" id="2813651"/>
    <lineage>
        <taxon>Eukaryota</taxon>
        <taxon>Fungi</taxon>
        <taxon>Dikarya</taxon>
        <taxon>Ascomycota</taxon>
        <taxon>Pezizomycotina</taxon>
        <taxon>Orbiliomycetes</taxon>
        <taxon>Orbiliales</taxon>
        <taxon>Orbiliaceae</taxon>
        <taxon>Orbilia</taxon>
    </lineage>
</organism>
<keyword evidence="1" id="KW-0677">Repeat</keyword>
<dbReference type="Pfam" id="PF24883">
    <property type="entry name" value="NPHP3_N"/>
    <property type="match status" value="1"/>
</dbReference>
<name>A0A7C8VJ69_ORBOL</name>
<dbReference type="PROSITE" id="PS50297">
    <property type="entry name" value="ANK_REP_REGION"/>
    <property type="match status" value="6"/>
</dbReference>
<dbReference type="OrthoDB" id="194358at2759"/>
<dbReference type="SUPFAM" id="SSF48403">
    <property type="entry name" value="Ankyrin repeat"/>
    <property type="match status" value="1"/>
</dbReference>
<dbReference type="InterPro" id="IPR027417">
    <property type="entry name" value="P-loop_NTPase"/>
</dbReference>
<keyword evidence="2 3" id="KW-0040">ANK repeat</keyword>
<dbReference type="PROSITE" id="PS50837">
    <property type="entry name" value="NACHT"/>
    <property type="match status" value="1"/>
</dbReference>
<evidence type="ECO:0000256" key="2">
    <source>
        <dbReference type="ARBA" id="ARBA00023043"/>
    </source>
</evidence>
<dbReference type="Pfam" id="PF22939">
    <property type="entry name" value="WHD_GPIID"/>
    <property type="match status" value="1"/>
</dbReference>
<comment type="caution">
    <text evidence="5">The sequence shown here is derived from an EMBL/GenBank/DDBJ whole genome shotgun (WGS) entry which is preliminary data.</text>
</comment>
<feature type="repeat" description="ANK" evidence="3">
    <location>
        <begin position="768"/>
        <end position="792"/>
    </location>
</feature>
<feature type="repeat" description="ANK" evidence="3">
    <location>
        <begin position="734"/>
        <end position="758"/>
    </location>
</feature>
<dbReference type="InterPro" id="IPR007111">
    <property type="entry name" value="NACHT_NTPase"/>
</dbReference>
<dbReference type="AlphaFoldDB" id="A0A7C8VJ69"/>
<evidence type="ECO:0000313" key="6">
    <source>
        <dbReference type="Proteomes" id="UP000474640"/>
    </source>
</evidence>
<dbReference type="SUPFAM" id="SSF52540">
    <property type="entry name" value="P-loop containing nucleoside triphosphate hydrolases"/>
    <property type="match status" value="1"/>
</dbReference>